<evidence type="ECO:0000256" key="4">
    <source>
        <dbReference type="ARBA" id="ARBA00022692"/>
    </source>
</evidence>
<feature type="transmembrane region" description="Helical" evidence="8">
    <location>
        <begin position="379"/>
        <end position="401"/>
    </location>
</feature>
<evidence type="ECO:0000256" key="3">
    <source>
        <dbReference type="ARBA" id="ARBA00022475"/>
    </source>
</evidence>
<name>A0A914ZHK5_PARUN</name>
<evidence type="ECO:0000256" key="2">
    <source>
        <dbReference type="ARBA" id="ARBA00005585"/>
    </source>
</evidence>
<organism evidence="10 11">
    <name type="scientific">Parascaris univalens</name>
    <name type="common">Nematode worm</name>
    <dbReference type="NCBI Taxonomy" id="6257"/>
    <lineage>
        <taxon>Eukaryota</taxon>
        <taxon>Metazoa</taxon>
        <taxon>Ecdysozoa</taxon>
        <taxon>Nematoda</taxon>
        <taxon>Chromadorea</taxon>
        <taxon>Rhabditida</taxon>
        <taxon>Spirurina</taxon>
        <taxon>Ascaridomorpha</taxon>
        <taxon>Ascaridoidea</taxon>
        <taxon>Ascarididae</taxon>
        <taxon>Parascaris</taxon>
    </lineage>
</organism>
<evidence type="ECO:0000259" key="9">
    <source>
        <dbReference type="PROSITE" id="PS50156"/>
    </source>
</evidence>
<evidence type="ECO:0000256" key="6">
    <source>
        <dbReference type="ARBA" id="ARBA00023136"/>
    </source>
</evidence>
<feature type="transmembrane region" description="Helical" evidence="8">
    <location>
        <begin position="909"/>
        <end position="934"/>
    </location>
</feature>
<feature type="transmembrane region" description="Helical" evidence="8">
    <location>
        <begin position="522"/>
        <end position="552"/>
    </location>
</feature>
<proteinExistence type="inferred from homology"/>
<dbReference type="FunFam" id="1.20.1640.10:FF:000013">
    <property type="entry name" value="PaTched Related family"/>
    <property type="match status" value="1"/>
</dbReference>
<keyword evidence="3" id="KW-1003">Cell membrane</keyword>
<dbReference type="Gene3D" id="1.20.1640.10">
    <property type="entry name" value="Multidrug efflux transporter AcrB transmembrane domain"/>
    <property type="match status" value="2"/>
</dbReference>
<evidence type="ECO:0000313" key="10">
    <source>
        <dbReference type="Proteomes" id="UP000887569"/>
    </source>
</evidence>
<accession>A0A914ZHK5</accession>
<dbReference type="AlphaFoldDB" id="A0A914ZHK5"/>
<dbReference type="GO" id="GO:0006897">
    <property type="term" value="P:endocytosis"/>
    <property type="evidence" value="ECO:0007669"/>
    <property type="project" value="TreeGrafter"/>
</dbReference>
<comment type="similarity">
    <text evidence="2">Belongs to the patched family.</text>
</comment>
<dbReference type="GO" id="GO:0030659">
    <property type="term" value="C:cytoplasmic vesicle membrane"/>
    <property type="evidence" value="ECO:0007669"/>
    <property type="project" value="TreeGrafter"/>
</dbReference>
<evidence type="ECO:0000256" key="1">
    <source>
        <dbReference type="ARBA" id="ARBA00004651"/>
    </source>
</evidence>
<feature type="transmembrane region" description="Helical" evidence="8">
    <location>
        <begin position="108"/>
        <end position="128"/>
    </location>
</feature>
<keyword evidence="5 8" id="KW-1133">Transmembrane helix</keyword>
<evidence type="ECO:0000256" key="7">
    <source>
        <dbReference type="ARBA" id="ARBA00023180"/>
    </source>
</evidence>
<feature type="transmembrane region" description="Helical" evidence="8">
    <location>
        <begin position="815"/>
        <end position="833"/>
    </location>
</feature>
<dbReference type="Pfam" id="PF02460">
    <property type="entry name" value="Patched"/>
    <property type="match status" value="1"/>
</dbReference>
<keyword evidence="4 8" id="KW-0812">Transmembrane</keyword>
<dbReference type="WBParaSite" id="PgB04_g101_t02">
    <property type="protein sequence ID" value="PgB04_g101_t02"/>
    <property type="gene ID" value="PgB04_g101"/>
</dbReference>
<dbReference type="PROSITE" id="PS50156">
    <property type="entry name" value="SSD"/>
    <property type="match status" value="1"/>
</dbReference>
<sequence length="1061" mass="119916">MRDQWSCLYKPDYICTHLLVRQLHQAIYKKQRQKTRFCDRRWLGIMDDAEPGPYEFAGEQPNTASSSHRKKTRAIIQKFELAVKHGFLLLLQRIFGALGVFIASFPYLFISVTLCISTISYGIVYVRFAQRLQDGFTSTNAPSRYEEEISLQFRGTNWTYTQRFVALLRAGDGGSMLRPEYFDRALQVHKFLSESFSVVIDGNTFRHVDLCKQYCDINKALYVLKDSQRMIMEAQRANKPPLRSVIIDHPKSTIHGYQYSVAQHLFGVRRRYAIYDAISPDGFSDETSADIDRHSDQSQILRLSSSDLFYSNRLEHVAMITLLFYAEAPDANVTNIITHWENAVFEWAKNGTTEFSELSIDVLGDKVLGHEMVRGGLSLIPHLLAGLALSITFVMISVIISSLQSRKVDLGKILVVIGIIVPPLLAVFTTFGIMGLAHIEIYPIQMVIPFLILAIGVDDAFLMLHAWNRLAPAYDHLNSEERFRMIPTMFGKVLEEVGPSITITSLTNAIAFGIGTTVSTPAIQLFCMAATIAMVMDFIFELTLFGALLSLAARIEKVCQVRSVELEDGITTTDQPLSVCERSRRRKVFSKVLRGYCRLLTTKGVRIFLVTFTSAFFIISLIGTLRIRTYINAQKIIPSDSRLRRADALFEKYQWKEYEPLQIFVNNPPDISDRKALAELKAMIRDFETLPHAIGPSATMFWLNDYQKMMQEINGFMRIFGIEVDESYNSLPEFLNTFVFWNETIKWHRNDDGKVNVTAFYFVTGYCNSTSWWDRAEMMLTWREAASRWQQFNVTIYSENSPVLEGIFGLKGTTVQTATVTLICMLAVCVLFIPSAAGVLTAGWAICSISLGVFGFLSWWGLDLDPVTMSAIVMSIGFSVDYTAHVSYHYQRARQLLPPLSSKKDRLIYTLDSIGWPMIQAAVSTLVCFLPVAFHPDYTPSVFVRTITLVVGWGLLHGLVLLPAILAAIPDCLFIDINRRTSTSISTSNMLTNMKVIIDDETMKKLHEETLTRKKSAAISLLEERNNVKQQPQCFSATSANSSTPPTTATLLSISECDVNR</sequence>
<comment type="subcellular location">
    <subcellularLocation>
        <location evidence="1">Cell membrane</location>
        <topology evidence="1">Multi-pass membrane protein</topology>
    </subcellularLocation>
</comment>
<reference evidence="11" key="1">
    <citation type="submission" date="2022-11" db="UniProtKB">
        <authorList>
            <consortium name="WormBaseParasite"/>
        </authorList>
    </citation>
    <scope>IDENTIFICATION</scope>
</reference>
<dbReference type="GO" id="GO:0018996">
    <property type="term" value="P:molting cycle, collagen and cuticulin-based cuticle"/>
    <property type="evidence" value="ECO:0007669"/>
    <property type="project" value="TreeGrafter"/>
</dbReference>
<dbReference type="SUPFAM" id="SSF82866">
    <property type="entry name" value="Multidrug efflux transporter AcrB transmembrane domain"/>
    <property type="match status" value="2"/>
</dbReference>
<feature type="transmembrane region" description="Helical" evidence="8">
    <location>
        <begin position="607"/>
        <end position="627"/>
    </location>
</feature>
<dbReference type="Proteomes" id="UP000887569">
    <property type="component" value="Unplaced"/>
</dbReference>
<dbReference type="GO" id="GO:0005886">
    <property type="term" value="C:plasma membrane"/>
    <property type="evidence" value="ECO:0007669"/>
    <property type="project" value="UniProtKB-SubCell"/>
</dbReference>
<keyword evidence="6 8" id="KW-0472">Membrane</keyword>
<protein>
    <submittedName>
        <fullName evidence="11">SSD domain-containing protein</fullName>
    </submittedName>
</protein>
<dbReference type="InterPro" id="IPR003392">
    <property type="entry name" value="PTHD_SSD"/>
</dbReference>
<dbReference type="PANTHER" id="PTHR10796">
    <property type="entry name" value="PATCHED-RELATED"/>
    <property type="match status" value="1"/>
</dbReference>
<feature type="transmembrane region" description="Helical" evidence="8">
    <location>
        <begin position="840"/>
        <end position="861"/>
    </location>
</feature>
<dbReference type="PANTHER" id="PTHR10796:SF90">
    <property type="entry name" value="SSD DOMAIN-CONTAINING PROTEIN"/>
    <property type="match status" value="1"/>
</dbReference>
<feature type="domain" description="SSD" evidence="9">
    <location>
        <begin position="381"/>
        <end position="551"/>
    </location>
</feature>
<evidence type="ECO:0000256" key="5">
    <source>
        <dbReference type="ARBA" id="ARBA00022989"/>
    </source>
</evidence>
<feature type="transmembrane region" description="Helical" evidence="8">
    <location>
        <begin position="413"/>
        <end position="434"/>
    </location>
</feature>
<keyword evidence="7" id="KW-0325">Glycoprotein</keyword>
<dbReference type="InterPro" id="IPR000731">
    <property type="entry name" value="SSD"/>
</dbReference>
<evidence type="ECO:0000313" key="11">
    <source>
        <dbReference type="WBParaSite" id="PgB04_g101_t02"/>
    </source>
</evidence>
<evidence type="ECO:0000256" key="8">
    <source>
        <dbReference type="SAM" id="Phobius"/>
    </source>
</evidence>
<feature type="transmembrane region" description="Helical" evidence="8">
    <location>
        <begin position="446"/>
        <end position="467"/>
    </location>
</feature>
<keyword evidence="10" id="KW-1185">Reference proteome</keyword>
<dbReference type="InterPro" id="IPR051697">
    <property type="entry name" value="Patched_domain-protein"/>
</dbReference>
<feature type="transmembrane region" description="Helical" evidence="8">
    <location>
        <begin position="946"/>
        <end position="969"/>
    </location>
</feature>